<evidence type="ECO:0000313" key="7">
    <source>
        <dbReference type="Proteomes" id="UP000092967"/>
    </source>
</evidence>
<dbReference type="PANTHER" id="PTHR30563:SF0">
    <property type="entry name" value="DNA RECOMBINATION PROTEIN RMUC"/>
    <property type="match status" value="1"/>
</dbReference>
<evidence type="ECO:0000256" key="1">
    <source>
        <dbReference type="ARBA" id="ARBA00003416"/>
    </source>
</evidence>
<dbReference type="PANTHER" id="PTHR30563">
    <property type="entry name" value="DNA RECOMBINATION PROTEIN RMUC"/>
    <property type="match status" value="1"/>
</dbReference>
<evidence type="ECO:0000256" key="2">
    <source>
        <dbReference type="ARBA" id="ARBA00009840"/>
    </source>
</evidence>
<dbReference type="AlphaFoldDB" id="A0A1B1Y4J3"/>
<name>A0A1B1Y4J3_9FLAO</name>
<dbReference type="EMBL" id="CP014224">
    <property type="protein sequence ID" value="ANW95658.1"/>
    <property type="molecule type" value="Genomic_DNA"/>
</dbReference>
<dbReference type="GO" id="GO:0006310">
    <property type="term" value="P:DNA recombination"/>
    <property type="evidence" value="ECO:0007669"/>
    <property type="project" value="UniProtKB-KW"/>
</dbReference>
<protein>
    <submittedName>
        <fullName evidence="6">DNA polymerase V</fullName>
    </submittedName>
</protein>
<organism evidence="6 7">
    <name type="scientific">Wenyingzhuangia fucanilytica</name>
    <dbReference type="NCBI Taxonomy" id="1790137"/>
    <lineage>
        <taxon>Bacteria</taxon>
        <taxon>Pseudomonadati</taxon>
        <taxon>Bacteroidota</taxon>
        <taxon>Flavobacteriia</taxon>
        <taxon>Flavobacteriales</taxon>
        <taxon>Flavobacteriaceae</taxon>
        <taxon>Wenyingzhuangia</taxon>
    </lineage>
</organism>
<proteinExistence type="inferred from homology"/>
<evidence type="ECO:0000256" key="5">
    <source>
        <dbReference type="SAM" id="Coils"/>
    </source>
</evidence>
<gene>
    <name evidence="6" type="ORF">AXE80_04910</name>
</gene>
<dbReference type="OrthoDB" id="370725at2"/>
<dbReference type="KEGG" id="wfu:AXE80_04910"/>
<evidence type="ECO:0000313" key="6">
    <source>
        <dbReference type="EMBL" id="ANW95658.1"/>
    </source>
</evidence>
<evidence type="ECO:0000256" key="3">
    <source>
        <dbReference type="ARBA" id="ARBA00023054"/>
    </source>
</evidence>
<dbReference type="STRING" id="1790137.AXE80_04910"/>
<reference evidence="6 7" key="1">
    <citation type="submission" date="2016-02" db="EMBL/GenBank/DDBJ databases">
        <authorList>
            <person name="Wen L."/>
            <person name="He K."/>
            <person name="Yang H."/>
        </authorList>
    </citation>
    <scope>NUCLEOTIDE SEQUENCE [LARGE SCALE GENOMIC DNA]</scope>
    <source>
        <strain evidence="6 7">CZ1127</strain>
    </source>
</reference>
<dbReference type="InterPro" id="IPR003798">
    <property type="entry name" value="DNA_recombination_RmuC"/>
</dbReference>
<dbReference type="Pfam" id="PF02646">
    <property type="entry name" value="RmuC"/>
    <property type="match status" value="1"/>
</dbReference>
<accession>A0A1B1Y4J3</accession>
<evidence type="ECO:0000256" key="4">
    <source>
        <dbReference type="ARBA" id="ARBA00023172"/>
    </source>
</evidence>
<keyword evidence="3 5" id="KW-0175">Coiled coil</keyword>
<comment type="function">
    <text evidence="1">Involved in DNA recombination.</text>
</comment>
<keyword evidence="4" id="KW-0233">DNA recombination</keyword>
<dbReference type="RefSeq" id="WP_068825001.1">
    <property type="nucleotide sequence ID" value="NZ_CP014224.1"/>
</dbReference>
<comment type="similarity">
    <text evidence="2">Belongs to the RmuC family.</text>
</comment>
<dbReference type="Proteomes" id="UP000092967">
    <property type="component" value="Chromosome"/>
</dbReference>
<sequence>MEMIYVLLSLLIGAAIGFAVAKKISALQAEKDLASTNEQINLLQKEIEYQQNSAKENIARLEQSLLDSKKEQEKIAENAKIDLEQLRHQKEEQLSELTKEKEVLAVTLERANAKTEELSTDLRENKAEIEKLQEKFTKEFENLANKILEEKSKTFSDQNQKNINDILKPLQEKIQSFEKKVEDTNKESIDRNSGLRQQIESLKDLNNKMSKDAENLTKALKGDSKTQGNWGEMILERVLEKSGLEKGREYELEKSFDTNMESKTRLRPDVIINLPDNRKMIVDSKVTLTAYEKLVSSEEESERTQYVKEHLLSLNRHIEQLSAKKYSELYQIESPDFVLMFIPIEPAFALALEQDAELYNKAFAKNIVIVTPSTLLATLRTIESMWKNEKQQKNALEIATQATRLYEQFVSLTEELIKLGKQLKTVEGTYDTTMKKLTGRGNLIVKVENLKQLGIKTNSKEFNQKLLERASEEA</sequence>
<feature type="coiled-coil region" evidence="5">
    <location>
        <begin position="26"/>
        <end position="219"/>
    </location>
</feature>
<keyword evidence="7" id="KW-1185">Reference proteome</keyword>